<gene>
    <name evidence="8" type="ORF">BECKLFY1418A_GA0070994_103313</name>
</gene>
<keyword evidence="7" id="KW-0560">Oxidoreductase</keyword>
<keyword evidence="4" id="KW-0285">Flavoprotein</keyword>
<evidence type="ECO:0000256" key="7">
    <source>
        <dbReference type="ARBA" id="ARBA00023002"/>
    </source>
</evidence>
<evidence type="ECO:0000313" key="8">
    <source>
        <dbReference type="EMBL" id="VFJ93671.1"/>
    </source>
</evidence>
<dbReference type="PANTHER" id="PTHR43539:SF91">
    <property type="entry name" value="FAD-DEPENDENT URATE HYDROXYLASE"/>
    <property type="match status" value="1"/>
</dbReference>
<dbReference type="InterPro" id="IPR050982">
    <property type="entry name" value="Auxin_biosynth/cation_transpt"/>
</dbReference>
<dbReference type="AlphaFoldDB" id="A0A450UMB5"/>
<keyword evidence="5" id="KW-0274">FAD</keyword>
<dbReference type="InterPro" id="IPR036188">
    <property type="entry name" value="FAD/NAD-bd_sf"/>
</dbReference>
<reference evidence="8" key="1">
    <citation type="submission" date="2019-02" db="EMBL/GenBank/DDBJ databases">
        <authorList>
            <person name="Gruber-Vodicka R. H."/>
            <person name="Seah K. B. B."/>
        </authorList>
    </citation>
    <scope>NUCLEOTIDE SEQUENCE</scope>
    <source>
        <strain evidence="8">BECK_M6</strain>
    </source>
</reference>
<evidence type="ECO:0000256" key="3">
    <source>
        <dbReference type="ARBA" id="ARBA00007588"/>
    </source>
</evidence>
<accession>A0A450UMB5</accession>
<evidence type="ECO:0000256" key="2">
    <source>
        <dbReference type="ARBA" id="ARBA00004924"/>
    </source>
</evidence>
<dbReference type="PANTHER" id="PTHR43539">
    <property type="entry name" value="FLAVIN-BINDING MONOOXYGENASE-LIKE PROTEIN (AFU_ORTHOLOGUE AFUA_4G09220)"/>
    <property type="match status" value="1"/>
</dbReference>
<organism evidence="8">
    <name type="scientific">Candidatus Kentrum sp. LFY</name>
    <dbReference type="NCBI Taxonomy" id="2126342"/>
    <lineage>
        <taxon>Bacteria</taxon>
        <taxon>Pseudomonadati</taxon>
        <taxon>Pseudomonadota</taxon>
        <taxon>Gammaproteobacteria</taxon>
        <taxon>Candidatus Kentrum</taxon>
    </lineage>
</organism>
<dbReference type="Pfam" id="PF13434">
    <property type="entry name" value="Lys_Orn_oxgnase"/>
    <property type="match status" value="1"/>
</dbReference>
<keyword evidence="6" id="KW-0521">NADP</keyword>
<proteinExistence type="inferred from homology"/>
<dbReference type="InterPro" id="IPR025700">
    <property type="entry name" value="Lys/Orn_oxygenase"/>
</dbReference>
<comment type="cofactor">
    <cofactor evidence="1">
        <name>FAD</name>
        <dbReference type="ChEBI" id="CHEBI:57692"/>
    </cofactor>
</comment>
<protein>
    <submittedName>
        <fullName evidence="8">Predicted flavoprotein CzcO associated with the cation diffusion facilitator CzcD</fullName>
    </submittedName>
</protein>
<dbReference type="SUPFAM" id="SSF51905">
    <property type="entry name" value="FAD/NAD(P)-binding domain"/>
    <property type="match status" value="1"/>
</dbReference>
<dbReference type="Gene3D" id="3.50.50.60">
    <property type="entry name" value="FAD/NAD(P)-binding domain"/>
    <property type="match status" value="1"/>
</dbReference>
<dbReference type="GO" id="GO:0004497">
    <property type="term" value="F:monooxygenase activity"/>
    <property type="evidence" value="ECO:0007669"/>
    <property type="project" value="TreeGrafter"/>
</dbReference>
<dbReference type="EMBL" id="CAADFH010000033">
    <property type="protein sequence ID" value="VFJ93671.1"/>
    <property type="molecule type" value="Genomic_DNA"/>
</dbReference>
<evidence type="ECO:0000256" key="5">
    <source>
        <dbReference type="ARBA" id="ARBA00022827"/>
    </source>
</evidence>
<comment type="similarity">
    <text evidence="3">Belongs to the lysine N(6)-hydroxylase/L-ornithine N(5)-oxygenase family.</text>
</comment>
<evidence type="ECO:0000256" key="4">
    <source>
        <dbReference type="ARBA" id="ARBA00022630"/>
    </source>
</evidence>
<evidence type="ECO:0000256" key="1">
    <source>
        <dbReference type="ARBA" id="ARBA00001974"/>
    </source>
</evidence>
<dbReference type="GO" id="GO:0050660">
    <property type="term" value="F:flavin adenine dinucleotide binding"/>
    <property type="evidence" value="ECO:0007669"/>
    <property type="project" value="TreeGrafter"/>
</dbReference>
<name>A0A450UMB5_9GAMM</name>
<comment type="pathway">
    <text evidence="2">Siderophore biosynthesis.</text>
</comment>
<evidence type="ECO:0000256" key="6">
    <source>
        <dbReference type="ARBA" id="ARBA00022857"/>
    </source>
</evidence>
<sequence length="473" mass="53474">MPVTKNLSGLAALDKTVVRDLDLLGTTTRPWIPERRTGTGAPILNVLIVGGGQSGLGVAFGLRQESVDRVLIVDENPPGKAGPWIKFARMETLRTPKELTGLDQGIPSLTFRAWYEAQWGEESWAALYRIPREMWAEYLQWFQEVLSLSVRHSTRVERMEWQATDACFAVTVTSHGKEETLFARKVVLATGIDGAGAWHMPQWIRDALPERCLAHTSDPIDFSELNGKRIAILGAGASAFDNACLALDAGVREVRLFFRRPEIVRVDAFQWADFPGFLRNHVDLDDSLRYRFIRHILRMGQLPTRDSWERATRYKHFFLHPGSPWEKIQMGEDGVHLSTPSASFVTDFVIVATGFVTDLKLRSELAALEPNIARWGDRMTLFGDDPIDSAIACHPYLGEHFEFQEKQPGETPEVQAVFNYNYGSLISHGFGTSGLTGFRYTLQRLINGITGQLYRDDIEHHLENLRQFDEPDF</sequence>